<evidence type="ECO:0000313" key="1">
    <source>
        <dbReference type="EMBL" id="ALI04352.1"/>
    </source>
</evidence>
<reference evidence="2" key="1">
    <citation type="submission" date="2015-09" db="EMBL/GenBank/DDBJ databases">
        <title>Whole genome sequence of Pseudomonas fluorescens FW300-N2E3.</title>
        <authorList>
            <person name="Ray J."/>
            <person name="Melnyk R."/>
            <person name="Deutschbauer A."/>
        </authorList>
    </citation>
    <scope>NUCLEOTIDE SEQUENCE [LARGE SCALE GENOMIC DNA]</scope>
    <source>
        <strain evidence="2">FW300-N2E3</strain>
    </source>
</reference>
<sequence>MPFLSARKVLIKHGWKPNLTNVMEPGGVMKTLRDMGISEVERCTEGVQYCEFNYRKNKTFLVVSTTGEEVKNMIVDDWGFKCPEAE</sequence>
<evidence type="ECO:0000313" key="2">
    <source>
        <dbReference type="Proteomes" id="UP000066487"/>
    </source>
</evidence>
<dbReference type="EMBL" id="CP012830">
    <property type="protein sequence ID" value="ALI04352.1"/>
    <property type="molecule type" value="Genomic_DNA"/>
</dbReference>
<dbReference type="OrthoDB" id="6912729at2"/>
<reference evidence="1 2" key="2">
    <citation type="journal article" date="2018" name="Nature">
        <title>Mutant phenotypes for thousands of bacterial genes of unknown function.</title>
        <authorList>
            <person name="Price M.N."/>
            <person name="Wetmore K.M."/>
            <person name="Waters R.J."/>
            <person name="Callaghan M."/>
            <person name="Ray J."/>
            <person name="Liu H."/>
            <person name="Kuehl J.V."/>
            <person name="Melnyk R.A."/>
            <person name="Lamson J.S."/>
            <person name="Suh Y."/>
            <person name="Carlson H.K."/>
            <person name="Esquivel Z."/>
            <person name="Sadeeshkumar H."/>
            <person name="Chakraborty R."/>
            <person name="Zane G.M."/>
            <person name="Rubin B.E."/>
            <person name="Wall J.D."/>
            <person name="Visel A."/>
            <person name="Bristow J."/>
            <person name="Blow M.J."/>
            <person name="Arkin A.P."/>
            <person name="Deutschbauer A.M."/>
        </authorList>
    </citation>
    <scope>NUCLEOTIDE SEQUENCE [LARGE SCALE GENOMIC DNA]</scope>
    <source>
        <strain evidence="1 2">FW300-N2E3</strain>
    </source>
</reference>
<accession>A0A0N9WAN4</accession>
<dbReference type="AlphaFoldDB" id="A0A0N9WAN4"/>
<gene>
    <name evidence="1" type="ORF">AO353_26020</name>
</gene>
<organism evidence="1 2">
    <name type="scientific">Pseudomonas fluorescens</name>
    <dbReference type="NCBI Taxonomy" id="294"/>
    <lineage>
        <taxon>Bacteria</taxon>
        <taxon>Pseudomonadati</taxon>
        <taxon>Pseudomonadota</taxon>
        <taxon>Gammaproteobacteria</taxon>
        <taxon>Pseudomonadales</taxon>
        <taxon>Pseudomonadaceae</taxon>
        <taxon>Pseudomonas</taxon>
    </lineage>
</organism>
<dbReference type="Proteomes" id="UP000066487">
    <property type="component" value="Chromosome"/>
</dbReference>
<proteinExistence type="predicted"/>
<name>A0A0N9WAN4_PSEFL</name>
<protein>
    <submittedName>
        <fullName evidence="1">Uncharacterized protein</fullName>
    </submittedName>
</protein>